<reference evidence="4" key="1">
    <citation type="journal article" date="2013" name="New Phytol.">
        <title>Comparative genomic and transcriptomic analyses reveal the hemibiotrophic stage shift of Colletotrichum fungi.</title>
        <authorList>
            <person name="Gan P."/>
            <person name="Ikeda K."/>
            <person name="Irieda H."/>
            <person name="Narusaka M."/>
            <person name="O'Connell R.J."/>
            <person name="Narusaka Y."/>
            <person name="Takano Y."/>
            <person name="Kubo Y."/>
            <person name="Shirasu K."/>
        </authorList>
    </citation>
    <scope>NUCLEOTIDE SEQUENCE [LARGE SCALE GENOMIC DNA]</scope>
    <source>
        <strain evidence="4">104-T / ATCC 96160 / CBS 514.97 / LARS 414 / MAFF 240422</strain>
    </source>
</reference>
<dbReference type="OrthoDB" id="4526039at2759"/>
<feature type="compositionally biased region" description="Low complexity" evidence="1">
    <location>
        <begin position="299"/>
        <end position="316"/>
    </location>
</feature>
<proteinExistence type="predicted"/>
<comment type="caution">
    <text evidence="3">The sequence shown here is derived from an EMBL/GenBank/DDBJ whole genome shotgun (WGS) entry which is preliminary data.</text>
</comment>
<dbReference type="Proteomes" id="UP000014480">
    <property type="component" value="Unassembled WGS sequence"/>
</dbReference>
<organism evidence="3 4">
    <name type="scientific">Colletotrichum orbiculare (strain 104-T / ATCC 96160 / CBS 514.97 / LARS 414 / MAFF 240422)</name>
    <name type="common">Cucumber anthracnose fungus</name>
    <name type="synonym">Colletotrichum lagenarium</name>
    <dbReference type="NCBI Taxonomy" id="1213857"/>
    <lineage>
        <taxon>Eukaryota</taxon>
        <taxon>Fungi</taxon>
        <taxon>Dikarya</taxon>
        <taxon>Ascomycota</taxon>
        <taxon>Pezizomycotina</taxon>
        <taxon>Sordariomycetes</taxon>
        <taxon>Hypocreomycetidae</taxon>
        <taxon>Glomerellales</taxon>
        <taxon>Glomerellaceae</taxon>
        <taxon>Colletotrichum</taxon>
        <taxon>Colletotrichum orbiculare species complex</taxon>
    </lineage>
</organism>
<reference evidence="4" key="2">
    <citation type="journal article" date="2019" name="Mol. Plant Microbe Interact.">
        <title>Genome sequence resources for four phytopathogenic fungi from the Colletotrichum orbiculare species complex.</title>
        <authorList>
            <person name="Gan P."/>
            <person name="Tsushima A."/>
            <person name="Narusaka M."/>
            <person name="Narusaka Y."/>
            <person name="Takano Y."/>
            <person name="Kubo Y."/>
            <person name="Shirasu K."/>
        </authorList>
    </citation>
    <scope>GENOME REANNOTATION</scope>
    <source>
        <strain evidence="4">104-T / ATCC 96160 / CBS 514.97 / LARS 414 / MAFF 240422</strain>
    </source>
</reference>
<protein>
    <submittedName>
        <fullName evidence="3">Uncharacterized protein</fullName>
    </submittedName>
</protein>
<accession>N4UQF7</accession>
<evidence type="ECO:0000256" key="2">
    <source>
        <dbReference type="SAM" id="SignalP"/>
    </source>
</evidence>
<evidence type="ECO:0000313" key="4">
    <source>
        <dbReference type="Proteomes" id="UP000014480"/>
    </source>
</evidence>
<gene>
    <name evidence="3" type="ORF">Cob_v009249</name>
</gene>
<dbReference type="STRING" id="1213857.N4UQF7"/>
<dbReference type="eggNOG" id="ENOG502SIC9">
    <property type="taxonomic scope" value="Eukaryota"/>
</dbReference>
<evidence type="ECO:0000313" key="3">
    <source>
        <dbReference type="EMBL" id="TDZ17901.1"/>
    </source>
</evidence>
<feature type="chain" id="PRO_5044290753" evidence="2">
    <location>
        <begin position="28"/>
        <end position="425"/>
    </location>
</feature>
<feature type="region of interest" description="Disordered" evidence="1">
    <location>
        <begin position="295"/>
        <end position="316"/>
    </location>
</feature>
<dbReference type="AlphaFoldDB" id="N4UQF7"/>
<dbReference type="EMBL" id="AMCV02000026">
    <property type="protein sequence ID" value="TDZ17901.1"/>
    <property type="molecule type" value="Genomic_DNA"/>
</dbReference>
<sequence>MHCFNGLKRCCLGMGLLWSATAQAADGEPVSAVFLDNGEWLADYSNVIAMSWADIEAAFEKPDHSDIAPFTGVDWTKPFPGSSIDGFRAHLRIAHDVPVPDSAEAHNQTTVVSAVSFGIPESMMGADGLPKPMDPSWYVCQHYYVSTVPDPTAPIDHSCGFLSSQCLSDLKASLTGSWMEADPQVPCSGWALDLVPDSCESELGLIRQDVLGWDSSLLQSPATAQALTVDEVAQQSWMLGTGYVEPNNQTAHYAASNRTYLLATVFGYSEDVDASKIKAPEAQLACLRPEWTAPPPPATSAVPSSPTSLPTATSVGSSVTSAAVTTTTTTTTTASPSASAVCIAGTTKEGVSGNILGLCEFNCLYDNCLTLACECTDWAATPLAVPESTGQKGCPADGEDDPAYIDLCAFTCFHGYCPAGACKLC</sequence>
<keyword evidence="4" id="KW-1185">Reference proteome</keyword>
<keyword evidence="2" id="KW-0732">Signal</keyword>
<name>N4UQF7_COLOR</name>
<feature type="signal peptide" evidence="2">
    <location>
        <begin position="1"/>
        <end position="27"/>
    </location>
</feature>
<evidence type="ECO:0000256" key="1">
    <source>
        <dbReference type="SAM" id="MobiDB-lite"/>
    </source>
</evidence>
<dbReference type="HOGENOM" id="CLU_049475_0_0_1"/>